<dbReference type="OrthoDB" id="213178at2"/>
<evidence type="ECO:0000259" key="1">
    <source>
        <dbReference type="Pfam" id="PF12867"/>
    </source>
</evidence>
<dbReference type="Pfam" id="PF12867">
    <property type="entry name" value="DinB_2"/>
    <property type="match status" value="1"/>
</dbReference>
<keyword evidence="3" id="KW-1185">Reference proteome</keyword>
<comment type="caution">
    <text evidence="2">The sequence shown here is derived from an EMBL/GenBank/DDBJ whole genome shotgun (WGS) entry which is preliminary data.</text>
</comment>
<feature type="domain" description="DinB-like" evidence="1">
    <location>
        <begin position="19"/>
        <end position="156"/>
    </location>
</feature>
<dbReference type="InterPro" id="IPR024775">
    <property type="entry name" value="DinB-like"/>
</dbReference>
<sequence>MPEAAAWEAVKKNVSMSFRLFDNHLDEVDKADWFRMPGDVTHVAWQAGHIVIASYGIGIRLQRGERPADAELYDLAKYKELFGQGSTPTPDASNYPSPDELHATLKKVFAQVEKEMAEYDLKDLDNALDPPHPLFKTRFEAMNFLPSHNFMHYGQVSLLRRLLGNPPTR</sequence>
<dbReference type="SUPFAM" id="SSF109854">
    <property type="entry name" value="DinB/YfiT-like putative metalloenzymes"/>
    <property type="match status" value="1"/>
</dbReference>
<organism evidence="2 3">
    <name type="scientific">Blastopirellula retiformator</name>
    <dbReference type="NCBI Taxonomy" id="2527970"/>
    <lineage>
        <taxon>Bacteria</taxon>
        <taxon>Pseudomonadati</taxon>
        <taxon>Planctomycetota</taxon>
        <taxon>Planctomycetia</taxon>
        <taxon>Pirellulales</taxon>
        <taxon>Pirellulaceae</taxon>
        <taxon>Blastopirellula</taxon>
    </lineage>
</organism>
<dbReference type="Gene3D" id="1.20.120.450">
    <property type="entry name" value="dinb family like domain"/>
    <property type="match status" value="1"/>
</dbReference>
<dbReference type="EMBL" id="SJPF01000001">
    <property type="protein sequence ID" value="TWT39084.1"/>
    <property type="molecule type" value="Genomic_DNA"/>
</dbReference>
<evidence type="ECO:0000313" key="3">
    <source>
        <dbReference type="Proteomes" id="UP000318878"/>
    </source>
</evidence>
<reference evidence="2 3" key="1">
    <citation type="submission" date="2019-02" db="EMBL/GenBank/DDBJ databases">
        <title>Deep-cultivation of Planctomycetes and their phenomic and genomic characterization uncovers novel biology.</title>
        <authorList>
            <person name="Wiegand S."/>
            <person name="Jogler M."/>
            <person name="Boedeker C."/>
            <person name="Pinto D."/>
            <person name="Vollmers J."/>
            <person name="Rivas-Marin E."/>
            <person name="Kohn T."/>
            <person name="Peeters S.H."/>
            <person name="Heuer A."/>
            <person name="Rast P."/>
            <person name="Oberbeckmann S."/>
            <person name="Bunk B."/>
            <person name="Jeske O."/>
            <person name="Meyerdierks A."/>
            <person name="Storesund J.E."/>
            <person name="Kallscheuer N."/>
            <person name="Luecker S."/>
            <person name="Lage O.M."/>
            <person name="Pohl T."/>
            <person name="Merkel B.J."/>
            <person name="Hornburger P."/>
            <person name="Mueller R.-W."/>
            <person name="Bruemmer F."/>
            <person name="Labrenz M."/>
            <person name="Spormann A.M."/>
            <person name="Op Den Camp H."/>
            <person name="Overmann J."/>
            <person name="Amann R."/>
            <person name="Jetten M.S.M."/>
            <person name="Mascher T."/>
            <person name="Medema M.H."/>
            <person name="Devos D.P."/>
            <person name="Kaster A.-K."/>
            <person name="Ovreas L."/>
            <person name="Rohde M."/>
            <person name="Galperin M.Y."/>
            <person name="Jogler C."/>
        </authorList>
    </citation>
    <scope>NUCLEOTIDE SEQUENCE [LARGE SCALE GENOMIC DNA]</scope>
    <source>
        <strain evidence="2 3">Enr8</strain>
    </source>
</reference>
<gene>
    <name evidence="2" type="ORF">Enr8_07790</name>
</gene>
<evidence type="ECO:0000313" key="2">
    <source>
        <dbReference type="EMBL" id="TWT39084.1"/>
    </source>
</evidence>
<dbReference type="RefSeq" id="WP_146429282.1">
    <property type="nucleotide sequence ID" value="NZ_SJPF01000001.1"/>
</dbReference>
<protein>
    <submittedName>
        <fullName evidence="2">DinB superfamily protein</fullName>
    </submittedName>
</protein>
<proteinExistence type="predicted"/>
<dbReference type="AlphaFoldDB" id="A0A5C5VKE3"/>
<dbReference type="Proteomes" id="UP000318878">
    <property type="component" value="Unassembled WGS sequence"/>
</dbReference>
<dbReference type="InterPro" id="IPR034660">
    <property type="entry name" value="DinB/YfiT-like"/>
</dbReference>
<accession>A0A5C5VKE3</accession>
<name>A0A5C5VKE3_9BACT</name>